<keyword evidence="6" id="KW-1185">Reference proteome</keyword>
<dbReference type="InterPro" id="IPR003594">
    <property type="entry name" value="HATPase_dom"/>
</dbReference>
<dbReference type="Proteomes" id="UP000600139">
    <property type="component" value="Unassembled WGS sequence"/>
</dbReference>
<dbReference type="SMART" id="SM00065">
    <property type="entry name" value="GAF"/>
    <property type="match status" value="1"/>
</dbReference>
<dbReference type="PROSITE" id="PS50109">
    <property type="entry name" value="HIS_KIN"/>
    <property type="match status" value="1"/>
</dbReference>
<dbReference type="InterPro" id="IPR029016">
    <property type="entry name" value="GAF-like_dom_sf"/>
</dbReference>
<dbReference type="Gene3D" id="3.30.565.10">
    <property type="entry name" value="Histidine kinase-like ATPase, C-terminal domain"/>
    <property type="match status" value="1"/>
</dbReference>
<protein>
    <recommendedName>
        <fullName evidence="2">histidine kinase</fullName>
        <ecNumber evidence="2">2.7.13.3</ecNumber>
    </recommendedName>
</protein>
<evidence type="ECO:0000256" key="2">
    <source>
        <dbReference type="ARBA" id="ARBA00012438"/>
    </source>
</evidence>
<dbReference type="RefSeq" id="WP_200351291.1">
    <property type="nucleotide sequence ID" value="NZ_BAABHZ010000006.1"/>
</dbReference>
<proteinExistence type="predicted"/>
<dbReference type="InterPro" id="IPR036097">
    <property type="entry name" value="HisK_dim/P_sf"/>
</dbReference>
<dbReference type="PRINTS" id="PR00344">
    <property type="entry name" value="BCTRLSENSOR"/>
</dbReference>
<dbReference type="SUPFAM" id="SSF55874">
    <property type="entry name" value="ATPase domain of HSP90 chaperone/DNA topoisomerase II/histidine kinase"/>
    <property type="match status" value="1"/>
</dbReference>
<dbReference type="InterPro" id="IPR004358">
    <property type="entry name" value="Sig_transdc_His_kin-like_C"/>
</dbReference>
<dbReference type="EMBL" id="JAENIK010000011">
    <property type="protein sequence ID" value="MBK1816349.1"/>
    <property type="molecule type" value="Genomic_DNA"/>
</dbReference>
<sequence>MQVLPINHPLRLEALEDTQLLDSLPEESYDRFTRLACHILKAEVSLISLVAETRQFFKSQYGLGEPLRTTRQNDISYSFCRYVVEGGAPFIVEDAVSDPRVSKNPAVTELGIAAYLGIPISTPDGCILGSLCAAGTSPRSWSANDLRNLSDLAAAVCREIELSEQSLVIRNTLKNLEDRSQVLERDLRTTVHDLRTPAGAISSCLELISLNDDARSQETMELLDICQESTASLLDMLQQLLVNGHLKASQGQMLDIQSVSASQLLRRAARVTRTMANEAKVKLDLTWPDELIYLMVDERLIERVFLNLITNAIKFSPAGGSVRIRMRREGTPESPLCRISVIDHGPGVPDSEKLRIFEEFATGSNTSNHAQASFGIGLGFCKTVVDTHGGQIGVEDAPDGGSSFYCVLPALANG</sequence>
<comment type="catalytic activity">
    <reaction evidence="1">
        <text>ATP + protein L-histidine = ADP + protein N-phospho-L-histidine.</text>
        <dbReference type="EC" id="2.7.13.3"/>
    </reaction>
</comment>
<gene>
    <name evidence="5" type="ORF">JIN84_12050</name>
</gene>
<dbReference type="SUPFAM" id="SSF47384">
    <property type="entry name" value="Homodimeric domain of signal transducing histidine kinase"/>
    <property type="match status" value="1"/>
</dbReference>
<name>A0A934R762_9BACT</name>
<accession>A0A934R762</accession>
<dbReference type="PANTHER" id="PTHR43547">
    <property type="entry name" value="TWO-COMPONENT HISTIDINE KINASE"/>
    <property type="match status" value="1"/>
</dbReference>
<dbReference type="Pfam" id="PF01590">
    <property type="entry name" value="GAF"/>
    <property type="match status" value="1"/>
</dbReference>
<dbReference type="CDD" id="cd00075">
    <property type="entry name" value="HATPase"/>
    <property type="match status" value="1"/>
</dbReference>
<keyword evidence="3" id="KW-0597">Phosphoprotein</keyword>
<dbReference type="Gene3D" id="1.10.287.130">
    <property type="match status" value="1"/>
</dbReference>
<dbReference type="SUPFAM" id="SSF55781">
    <property type="entry name" value="GAF domain-like"/>
    <property type="match status" value="1"/>
</dbReference>
<dbReference type="CDD" id="cd00082">
    <property type="entry name" value="HisKA"/>
    <property type="match status" value="1"/>
</dbReference>
<dbReference type="InterPro" id="IPR003018">
    <property type="entry name" value="GAF"/>
</dbReference>
<dbReference type="EC" id="2.7.13.3" evidence="2"/>
<evidence type="ECO:0000313" key="6">
    <source>
        <dbReference type="Proteomes" id="UP000600139"/>
    </source>
</evidence>
<keyword evidence="5" id="KW-0808">Transferase</keyword>
<keyword evidence="5" id="KW-0418">Kinase</keyword>
<dbReference type="GO" id="GO:0000155">
    <property type="term" value="F:phosphorelay sensor kinase activity"/>
    <property type="evidence" value="ECO:0007669"/>
    <property type="project" value="InterPro"/>
</dbReference>
<dbReference type="InterPro" id="IPR003661">
    <property type="entry name" value="HisK_dim/P_dom"/>
</dbReference>
<feature type="domain" description="Histidine kinase" evidence="4">
    <location>
        <begin position="189"/>
        <end position="412"/>
    </location>
</feature>
<reference evidence="5" key="1">
    <citation type="submission" date="2021-01" db="EMBL/GenBank/DDBJ databases">
        <title>Modified the classification status of verrucomicrobia.</title>
        <authorList>
            <person name="Feng X."/>
        </authorList>
    </citation>
    <scope>NUCLEOTIDE SEQUENCE</scope>
    <source>
        <strain evidence="5">JCM 18052</strain>
    </source>
</reference>
<dbReference type="InterPro" id="IPR036890">
    <property type="entry name" value="HATPase_C_sf"/>
</dbReference>
<evidence type="ECO:0000256" key="3">
    <source>
        <dbReference type="ARBA" id="ARBA00022553"/>
    </source>
</evidence>
<dbReference type="AlphaFoldDB" id="A0A934R762"/>
<comment type="caution">
    <text evidence="5">The sequence shown here is derived from an EMBL/GenBank/DDBJ whole genome shotgun (WGS) entry which is preliminary data.</text>
</comment>
<dbReference type="Pfam" id="PF02518">
    <property type="entry name" value="HATPase_c"/>
    <property type="match status" value="1"/>
</dbReference>
<evidence type="ECO:0000259" key="4">
    <source>
        <dbReference type="PROSITE" id="PS50109"/>
    </source>
</evidence>
<dbReference type="InterPro" id="IPR005467">
    <property type="entry name" value="His_kinase_dom"/>
</dbReference>
<dbReference type="Gene3D" id="3.30.450.40">
    <property type="match status" value="1"/>
</dbReference>
<organism evidence="5 6">
    <name type="scientific">Luteolibacter yonseiensis</name>
    <dbReference type="NCBI Taxonomy" id="1144680"/>
    <lineage>
        <taxon>Bacteria</taxon>
        <taxon>Pseudomonadati</taxon>
        <taxon>Verrucomicrobiota</taxon>
        <taxon>Verrucomicrobiia</taxon>
        <taxon>Verrucomicrobiales</taxon>
        <taxon>Verrucomicrobiaceae</taxon>
        <taxon>Luteolibacter</taxon>
    </lineage>
</organism>
<dbReference type="PANTHER" id="PTHR43547:SF2">
    <property type="entry name" value="HYBRID SIGNAL TRANSDUCTION HISTIDINE KINASE C"/>
    <property type="match status" value="1"/>
</dbReference>
<evidence type="ECO:0000313" key="5">
    <source>
        <dbReference type="EMBL" id="MBK1816349.1"/>
    </source>
</evidence>
<dbReference type="SMART" id="SM00387">
    <property type="entry name" value="HATPase_c"/>
    <property type="match status" value="1"/>
</dbReference>
<evidence type="ECO:0000256" key="1">
    <source>
        <dbReference type="ARBA" id="ARBA00000085"/>
    </source>
</evidence>